<sequence length="66" mass="7978">MSSKDDYEATFEKLSDTPRRKKRRRSRKIKFLRDKEILSTFDLIEADFDLEKLIEKYVEYGGMAIR</sequence>
<accession>A0ABD2BE42</accession>
<comment type="caution">
    <text evidence="2">The sequence shown here is derived from an EMBL/GenBank/DDBJ whole genome shotgun (WGS) entry which is preliminary data.</text>
</comment>
<feature type="compositionally biased region" description="Basic and acidic residues" evidence="1">
    <location>
        <begin position="1"/>
        <end position="18"/>
    </location>
</feature>
<gene>
    <name evidence="2" type="ORF">V1478_005171</name>
</gene>
<reference evidence="2 3" key="1">
    <citation type="journal article" date="2024" name="Ann. Entomol. Soc. Am.">
        <title>Genomic analyses of the southern and eastern yellowjacket wasps (Hymenoptera: Vespidae) reveal evolutionary signatures of social life.</title>
        <authorList>
            <person name="Catto M.A."/>
            <person name="Caine P.B."/>
            <person name="Orr S.E."/>
            <person name="Hunt B.G."/>
            <person name="Goodisman M.A.D."/>
        </authorList>
    </citation>
    <scope>NUCLEOTIDE SEQUENCE [LARGE SCALE GENOMIC DNA]</scope>
    <source>
        <strain evidence="2">233</strain>
        <tissue evidence="2">Head and thorax</tissue>
    </source>
</reference>
<organism evidence="2 3">
    <name type="scientific">Vespula squamosa</name>
    <name type="common">Southern yellow jacket</name>
    <name type="synonym">Wasp</name>
    <dbReference type="NCBI Taxonomy" id="30214"/>
    <lineage>
        <taxon>Eukaryota</taxon>
        <taxon>Metazoa</taxon>
        <taxon>Ecdysozoa</taxon>
        <taxon>Arthropoda</taxon>
        <taxon>Hexapoda</taxon>
        <taxon>Insecta</taxon>
        <taxon>Pterygota</taxon>
        <taxon>Neoptera</taxon>
        <taxon>Endopterygota</taxon>
        <taxon>Hymenoptera</taxon>
        <taxon>Apocrita</taxon>
        <taxon>Aculeata</taxon>
        <taxon>Vespoidea</taxon>
        <taxon>Vespidae</taxon>
        <taxon>Vespinae</taxon>
        <taxon>Vespula</taxon>
    </lineage>
</organism>
<keyword evidence="3" id="KW-1185">Reference proteome</keyword>
<name>A0ABD2BE42_VESSQ</name>
<feature type="region of interest" description="Disordered" evidence="1">
    <location>
        <begin position="1"/>
        <end position="23"/>
    </location>
</feature>
<evidence type="ECO:0000313" key="2">
    <source>
        <dbReference type="EMBL" id="KAL2730758.1"/>
    </source>
</evidence>
<evidence type="ECO:0000256" key="1">
    <source>
        <dbReference type="SAM" id="MobiDB-lite"/>
    </source>
</evidence>
<evidence type="ECO:0000313" key="3">
    <source>
        <dbReference type="Proteomes" id="UP001607302"/>
    </source>
</evidence>
<proteinExistence type="predicted"/>
<dbReference type="Proteomes" id="UP001607302">
    <property type="component" value="Unassembled WGS sequence"/>
</dbReference>
<dbReference type="AlphaFoldDB" id="A0ABD2BE42"/>
<protein>
    <submittedName>
        <fullName evidence="2">Uncharacterized protein</fullName>
    </submittedName>
</protein>
<dbReference type="EMBL" id="JAUDFV010000110">
    <property type="protein sequence ID" value="KAL2730758.1"/>
    <property type="molecule type" value="Genomic_DNA"/>
</dbReference>